<name>A0A1Y0IGC3_9GAMM</name>
<reference evidence="2 3" key="1">
    <citation type="submission" date="2017-05" db="EMBL/GenBank/DDBJ databases">
        <title>Genomic insights into alkan degradation activity of Oleiphilus messinensis.</title>
        <authorList>
            <person name="Kozyavkin S.A."/>
            <person name="Slesarev A.I."/>
            <person name="Golyshin P.N."/>
            <person name="Korzhenkov A."/>
            <person name="Golyshina O.N."/>
            <person name="Toshchakov S.V."/>
        </authorList>
    </citation>
    <scope>NUCLEOTIDE SEQUENCE [LARGE SCALE GENOMIC DNA]</scope>
    <source>
        <strain evidence="2 3">ME102</strain>
    </source>
</reference>
<dbReference type="Proteomes" id="UP000196027">
    <property type="component" value="Chromosome"/>
</dbReference>
<dbReference type="AlphaFoldDB" id="A0A1Y0IGC3"/>
<dbReference type="InterPro" id="IPR051450">
    <property type="entry name" value="Gfo/Idh/MocA_Oxidoreductases"/>
</dbReference>
<dbReference type="GO" id="GO:0000166">
    <property type="term" value="F:nucleotide binding"/>
    <property type="evidence" value="ECO:0007669"/>
    <property type="project" value="InterPro"/>
</dbReference>
<evidence type="ECO:0000313" key="3">
    <source>
        <dbReference type="Proteomes" id="UP000196027"/>
    </source>
</evidence>
<dbReference type="RefSeq" id="WP_087464214.1">
    <property type="nucleotide sequence ID" value="NZ_CP021425.1"/>
</dbReference>
<evidence type="ECO:0000313" key="2">
    <source>
        <dbReference type="EMBL" id="ARU59551.1"/>
    </source>
</evidence>
<protein>
    <submittedName>
        <fullName evidence="2">Oxidoreductase-like</fullName>
    </submittedName>
</protein>
<gene>
    <name evidence="2" type="ORF">OLMES_5571</name>
</gene>
<keyword evidence="3" id="KW-1185">Reference proteome</keyword>
<organism evidence="2 3">
    <name type="scientific">Oleiphilus messinensis</name>
    <dbReference type="NCBI Taxonomy" id="141451"/>
    <lineage>
        <taxon>Bacteria</taxon>
        <taxon>Pseudomonadati</taxon>
        <taxon>Pseudomonadota</taxon>
        <taxon>Gammaproteobacteria</taxon>
        <taxon>Oceanospirillales</taxon>
        <taxon>Oleiphilaceae</taxon>
        <taxon>Oleiphilus</taxon>
    </lineage>
</organism>
<dbReference type="KEGG" id="ome:OLMES_5571"/>
<proteinExistence type="predicted"/>
<dbReference type="Pfam" id="PF01408">
    <property type="entry name" value="GFO_IDH_MocA"/>
    <property type="match status" value="1"/>
</dbReference>
<dbReference type="SUPFAM" id="SSF51735">
    <property type="entry name" value="NAD(P)-binding Rossmann-fold domains"/>
    <property type="match status" value="1"/>
</dbReference>
<dbReference type="InterPro" id="IPR036291">
    <property type="entry name" value="NAD(P)-bd_dom_sf"/>
</dbReference>
<evidence type="ECO:0000259" key="1">
    <source>
        <dbReference type="Pfam" id="PF01408"/>
    </source>
</evidence>
<dbReference type="PANTHER" id="PTHR43377">
    <property type="entry name" value="BILIVERDIN REDUCTASE A"/>
    <property type="match status" value="1"/>
</dbReference>
<dbReference type="PANTHER" id="PTHR43377:SF1">
    <property type="entry name" value="BILIVERDIN REDUCTASE A"/>
    <property type="match status" value="1"/>
</dbReference>
<dbReference type="EMBL" id="CP021425">
    <property type="protein sequence ID" value="ARU59551.1"/>
    <property type="molecule type" value="Genomic_DNA"/>
</dbReference>
<dbReference type="InterPro" id="IPR000683">
    <property type="entry name" value="Gfo/Idh/MocA-like_OxRdtase_N"/>
</dbReference>
<dbReference type="Gene3D" id="3.40.50.720">
    <property type="entry name" value="NAD(P)-binding Rossmann-like Domain"/>
    <property type="match status" value="1"/>
</dbReference>
<dbReference type="OrthoDB" id="2043779at2"/>
<feature type="domain" description="Gfo/Idh/MocA-like oxidoreductase N-terminal" evidence="1">
    <location>
        <begin position="3"/>
        <end position="129"/>
    </location>
</feature>
<sequence length="326" mass="36158">MKNIAIIGAGELGSRHLQSFATFREPLRIQVVDPNAGALVKARERFDDVQNGTSTHLSATFLEELDDLEREIDLAIIATTANVRLTVLQKLVALKQVRFLILEKVAFQSQAECESALNLIKGAGIEAWVNCPRRLYPVYNELKKRFENEKISSIKVTGINWGMACNSVHFLDLFAYLSSSTDYKIDTGMLENRIKESKRSGFLEVLGCITGAFENGVEFELECIESDAPPRVQIHINSINFNITVNEALGELTITDLRNRETKTNKFSLPYQSSLSASVASDILSSGRCALPSIEDAVSIHIPYLNALQHHIGMVLGKDIKCCPIT</sequence>
<accession>A0A1Y0IGC3</accession>